<dbReference type="InterPro" id="IPR001789">
    <property type="entry name" value="Sig_transdc_resp-reg_receiver"/>
</dbReference>
<dbReference type="InterPro" id="IPR000700">
    <property type="entry name" value="PAS-assoc_C"/>
</dbReference>
<organism evidence="10 11">
    <name type="scientific">Pseudohalocynthiibacter aestuariivivens</name>
    <dbReference type="NCBI Taxonomy" id="1591409"/>
    <lineage>
        <taxon>Bacteria</taxon>
        <taxon>Pseudomonadati</taxon>
        <taxon>Pseudomonadota</taxon>
        <taxon>Alphaproteobacteria</taxon>
        <taxon>Rhodobacterales</taxon>
        <taxon>Paracoccaceae</taxon>
        <taxon>Pseudohalocynthiibacter</taxon>
    </lineage>
</organism>
<dbReference type="SUPFAM" id="SSF55785">
    <property type="entry name" value="PYP-like sensor domain (PAS domain)"/>
    <property type="match status" value="3"/>
</dbReference>
<protein>
    <recommendedName>
        <fullName evidence="2">histidine kinase</fullName>
        <ecNumber evidence="2">2.7.13.3</ecNumber>
    </recommendedName>
</protein>
<dbReference type="EC" id="2.7.13.3" evidence="2"/>
<accession>A0ABV5JJR2</accession>
<dbReference type="PRINTS" id="PR00344">
    <property type="entry name" value="BCTRLSENSOR"/>
</dbReference>
<dbReference type="InterPro" id="IPR035965">
    <property type="entry name" value="PAS-like_dom_sf"/>
</dbReference>
<evidence type="ECO:0000256" key="3">
    <source>
        <dbReference type="ARBA" id="ARBA00022553"/>
    </source>
</evidence>
<dbReference type="InterPro" id="IPR003594">
    <property type="entry name" value="HATPase_dom"/>
</dbReference>
<keyword evidence="10" id="KW-0067">ATP-binding</keyword>
<reference evidence="10 11" key="1">
    <citation type="submission" date="2024-09" db="EMBL/GenBank/DDBJ databases">
        <authorList>
            <person name="Sun Q."/>
            <person name="Mori K."/>
        </authorList>
    </citation>
    <scope>NUCLEOTIDE SEQUENCE [LARGE SCALE GENOMIC DNA]</scope>
    <source>
        <strain evidence="10 11">CECT 8726</strain>
    </source>
</reference>
<dbReference type="InterPro" id="IPR011006">
    <property type="entry name" value="CheY-like_superfamily"/>
</dbReference>
<evidence type="ECO:0000259" key="7">
    <source>
        <dbReference type="PROSITE" id="PS50109"/>
    </source>
</evidence>
<evidence type="ECO:0000259" key="9">
    <source>
        <dbReference type="PROSITE" id="PS50113"/>
    </source>
</evidence>
<dbReference type="PROSITE" id="PS50109">
    <property type="entry name" value="HIS_KIN"/>
    <property type="match status" value="1"/>
</dbReference>
<evidence type="ECO:0000256" key="1">
    <source>
        <dbReference type="ARBA" id="ARBA00000085"/>
    </source>
</evidence>
<evidence type="ECO:0000256" key="4">
    <source>
        <dbReference type="ARBA" id="ARBA00022679"/>
    </source>
</evidence>
<sequence>MTSTLENQTPDTAEVLRDAVEALSEGIAVFDANLRLITCNQRYLEMFPLIRELIVPGAHSDDLLRAGVERGQFAAALNDPEGWLDKAYKFRLEFDREFEVEFTDGKTYQVRFKPTRSGGYVVSRSDITESRRTEAMVRDRETLLATVLDTSPVSVVMARIEDGKIIYRSKEAAANFGQTTFAHEHYTSPEEREKYVALLTQKKRVDGYQMTSVRADGSSYTSSCSGRIVEYGGELCAVSALTDLTEQLEKDALIRHVLEACPIPIQMSKADTSEVLFCSPETVALFGDAPSSKSFYVDPKAREIYVDTLRKDGVVRDYKAEFYNRHGTRFWGAVFAQMIRYNGDDVIVSHTRDMTEQLKIEDELITQRELLHQNEKMFALGELLAGVAHELNNPLSVVVGHSLMLREDAQDPEILRQVKKISDAAERCTKIVRTFLTMARQQPAKSEKIEINEIVQTAVDVARYGDFGSTIKMECDLAQTLPSICADSDQITQVILNLIINAEQAIRSEGKGDKIVVKTSQGASEQTVEIEVKDNGPGIPAKYQNRIFEPFFTTKDVGEGTGIGLSLCHRVIRSHGGQIMLDGNYKEGTLFRISLPAKPASDRACKSVPEVETPQGSLRILIVDDEEDVAELNAEILGRAGFGVDVANIGGDAISKLRQNRYDLILSDLNMPGIDGRGFFETITKDFPEMAQRIGFVTGDTMGRSSQGFLKEANRPYLEKPVSPKELRAFVSEIIAIAENEK</sequence>
<gene>
    <name evidence="10" type="ORF">ACFFUT_18045</name>
</gene>
<comment type="caution">
    <text evidence="10">The sequence shown here is derived from an EMBL/GenBank/DDBJ whole genome shotgun (WGS) entry which is preliminary data.</text>
</comment>
<dbReference type="SUPFAM" id="SSF55874">
    <property type="entry name" value="ATPase domain of HSP90 chaperone/DNA topoisomerase II/histidine kinase"/>
    <property type="match status" value="1"/>
</dbReference>
<dbReference type="InterPro" id="IPR036890">
    <property type="entry name" value="HATPase_C_sf"/>
</dbReference>
<dbReference type="NCBIfam" id="TIGR00229">
    <property type="entry name" value="sensory_box"/>
    <property type="match status" value="1"/>
</dbReference>
<keyword evidence="4" id="KW-0808">Transferase</keyword>
<dbReference type="InterPro" id="IPR003661">
    <property type="entry name" value="HisK_dim/P_dom"/>
</dbReference>
<dbReference type="InterPro" id="IPR000014">
    <property type="entry name" value="PAS"/>
</dbReference>
<dbReference type="InterPro" id="IPR004358">
    <property type="entry name" value="Sig_transdc_His_kin-like_C"/>
</dbReference>
<dbReference type="EMBL" id="JBHMEA010000051">
    <property type="protein sequence ID" value="MFB9233698.1"/>
    <property type="molecule type" value="Genomic_DNA"/>
</dbReference>
<dbReference type="Gene3D" id="3.40.50.2300">
    <property type="match status" value="1"/>
</dbReference>
<dbReference type="SMART" id="SM00388">
    <property type="entry name" value="HisKA"/>
    <property type="match status" value="1"/>
</dbReference>
<dbReference type="SUPFAM" id="SSF47384">
    <property type="entry name" value="Homodimeric domain of signal transducing histidine kinase"/>
    <property type="match status" value="1"/>
</dbReference>
<dbReference type="Pfam" id="PF02518">
    <property type="entry name" value="HATPase_c"/>
    <property type="match status" value="1"/>
</dbReference>
<dbReference type="Proteomes" id="UP001589683">
    <property type="component" value="Unassembled WGS sequence"/>
</dbReference>
<dbReference type="Pfam" id="PF12860">
    <property type="entry name" value="PAS_7"/>
    <property type="match status" value="1"/>
</dbReference>
<proteinExistence type="predicted"/>
<dbReference type="GO" id="GO:0005524">
    <property type="term" value="F:ATP binding"/>
    <property type="evidence" value="ECO:0007669"/>
    <property type="project" value="UniProtKB-KW"/>
</dbReference>
<comment type="catalytic activity">
    <reaction evidence="1">
        <text>ATP + protein L-histidine = ADP + protein N-phospho-L-histidine.</text>
        <dbReference type="EC" id="2.7.13.3"/>
    </reaction>
</comment>
<dbReference type="Gene3D" id="3.30.565.10">
    <property type="entry name" value="Histidine kinase-like ATPase, C-terminal domain"/>
    <property type="match status" value="1"/>
</dbReference>
<feature type="modified residue" description="4-aspartylphosphate" evidence="6">
    <location>
        <position position="668"/>
    </location>
</feature>
<keyword evidence="3 6" id="KW-0597">Phosphoprotein</keyword>
<evidence type="ECO:0000313" key="10">
    <source>
        <dbReference type="EMBL" id="MFB9233698.1"/>
    </source>
</evidence>
<evidence type="ECO:0000313" key="11">
    <source>
        <dbReference type="Proteomes" id="UP001589683"/>
    </source>
</evidence>
<dbReference type="Gene3D" id="1.10.287.130">
    <property type="match status" value="1"/>
</dbReference>
<feature type="domain" description="PAC" evidence="9">
    <location>
        <begin position="316"/>
        <end position="366"/>
    </location>
</feature>
<dbReference type="SUPFAM" id="SSF52172">
    <property type="entry name" value="CheY-like"/>
    <property type="match status" value="1"/>
</dbReference>
<dbReference type="CDD" id="cd17546">
    <property type="entry name" value="REC_hyHK_CKI1_RcsC-like"/>
    <property type="match status" value="1"/>
</dbReference>
<feature type="domain" description="Response regulatory" evidence="8">
    <location>
        <begin position="619"/>
        <end position="735"/>
    </location>
</feature>
<dbReference type="InterPro" id="IPR005467">
    <property type="entry name" value="His_kinase_dom"/>
</dbReference>
<dbReference type="Gene3D" id="3.30.450.20">
    <property type="entry name" value="PAS domain"/>
    <property type="match status" value="3"/>
</dbReference>
<feature type="domain" description="Histidine kinase" evidence="7">
    <location>
        <begin position="386"/>
        <end position="599"/>
    </location>
</feature>
<dbReference type="PANTHER" id="PTHR43047:SF72">
    <property type="entry name" value="OSMOSENSING HISTIDINE PROTEIN KINASE SLN1"/>
    <property type="match status" value="1"/>
</dbReference>
<dbReference type="InterPro" id="IPR036097">
    <property type="entry name" value="HisK_dim/P_sf"/>
</dbReference>
<dbReference type="PROSITE" id="PS50113">
    <property type="entry name" value="PAC"/>
    <property type="match status" value="1"/>
</dbReference>
<dbReference type="SMART" id="SM00448">
    <property type="entry name" value="REC"/>
    <property type="match status" value="1"/>
</dbReference>
<dbReference type="PROSITE" id="PS50110">
    <property type="entry name" value="RESPONSE_REGULATORY"/>
    <property type="match status" value="1"/>
</dbReference>
<keyword evidence="10" id="KW-0547">Nucleotide-binding</keyword>
<dbReference type="Pfam" id="PF00072">
    <property type="entry name" value="Response_reg"/>
    <property type="match status" value="1"/>
</dbReference>
<dbReference type="SMART" id="SM00387">
    <property type="entry name" value="HATPase_c"/>
    <property type="match status" value="1"/>
</dbReference>
<evidence type="ECO:0000256" key="2">
    <source>
        <dbReference type="ARBA" id="ARBA00012438"/>
    </source>
</evidence>
<evidence type="ECO:0000256" key="5">
    <source>
        <dbReference type="ARBA" id="ARBA00022777"/>
    </source>
</evidence>
<dbReference type="PANTHER" id="PTHR43047">
    <property type="entry name" value="TWO-COMPONENT HISTIDINE PROTEIN KINASE"/>
    <property type="match status" value="1"/>
</dbReference>
<keyword evidence="11" id="KW-1185">Reference proteome</keyword>
<evidence type="ECO:0000256" key="6">
    <source>
        <dbReference type="PROSITE-ProRule" id="PRU00169"/>
    </source>
</evidence>
<dbReference type="RefSeq" id="WP_213889542.1">
    <property type="nucleotide sequence ID" value="NZ_JAGFNU010000007.1"/>
</dbReference>
<dbReference type="CDD" id="cd00082">
    <property type="entry name" value="HisKA"/>
    <property type="match status" value="1"/>
</dbReference>
<name>A0ABV5JJR2_9RHOB</name>
<dbReference type="Pfam" id="PF00512">
    <property type="entry name" value="HisKA"/>
    <property type="match status" value="1"/>
</dbReference>
<evidence type="ECO:0000259" key="8">
    <source>
        <dbReference type="PROSITE" id="PS50110"/>
    </source>
</evidence>
<keyword evidence="5" id="KW-0418">Kinase</keyword>